<sequence>MLPPAAALTMLVACGESSPDTLTETEQSAESTIADGDARVSTSTPDQGPANRNSGGETDFDKDMAYYFSQGERGATLSFGVPQTDNIALNLRCPLGAGGKSVLVYFTRPGRIVAKRPATIDLRAGEAEQQLPIETRETQLGTTVEVETAVSTPVMQQYRTGQPLDVFYGEEKVTIPSRSSDREIQQFFNACAA</sequence>
<accession>A0A1Y6EKJ5</accession>
<dbReference type="AlphaFoldDB" id="A0A1Y6EKJ5"/>
<reference evidence="3" key="1">
    <citation type="submission" date="2017-04" db="EMBL/GenBank/DDBJ databases">
        <authorList>
            <person name="Varghese N."/>
            <person name="Submissions S."/>
        </authorList>
    </citation>
    <scope>NUCLEOTIDE SEQUENCE [LARGE SCALE GENOMIC DNA]</scope>
</reference>
<feature type="compositionally biased region" description="Polar residues" evidence="1">
    <location>
        <begin position="40"/>
        <end position="56"/>
    </location>
</feature>
<name>A0A1Y6EKJ5_9SPHN</name>
<feature type="compositionally biased region" description="Polar residues" evidence="1">
    <location>
        <begin position="18"/>
        <end position="31"/>
    </location>
</feature>
<evidence type="ECO:0000256" key="1">
    <source>
        <dbReference type="SAM" id="MobiDB-lite"/>
    </source>
</evidence>
<feature type="region of interest" description="Disordered" evidence="1">
    <location>
        <begin position="16"/>
        <end position="61"/>
    </location>
</feature>
<organism evidence="2 3">
    <name type="scientific">Altererythrobacter xiamenensis</name>
    <dbReference type="NCBI Taxonomy" id="1316679"/>
    <lineage>
        <taxon>Bacteria</taxon>
        <taxon>Pseudomonadati</taxon>
        <taxon>Pseudomonadota</taxon>
        <taxon>Alphaproteobacteria</taxon>
        <taxon>Sphingomonadales</taxon>
        <taxon>Erythrobacteraceae</taxon>
        <taxon>Altererythrobacter</taxon>
    </lineage>
</organism>
<evidence type="ECO:0000313" key="2">
    <source>
        <dbReference type="EMBL" id="SMQ63164.1"/>
    </source>
</evidence>
<protein>
    <submittedName>
        <fullName evidence="2">Uncharacterized protein</fullName>
    </submittedName>
</protein>
<evidence type="ECO:0000313" key="3">
    <source>
        <dbReference type="Proteomes" id="UP000194420"/>
    </source>
</evidence>
<gene>
    <name evidence="2" type="ORF">SAMN06297468_0807</name>
</gene>
<dbReference type="Proteomes" id="UP000194420">
    <property type="component" value="Unassembled WGS sequence"/>
</dbReference>
<proteinExistence type="predicted"/>
<keyword evidence="3" id="KW-1185">Reference proteome</keyword>
<dbReference type="EMBL" id="FXWG01000001">
    <property type="protein sequence ID" value="SMQ63164.1"/>
    <property type="molecule type" value="Genomic_DNA"/>
</dbReference>